<evidence type="ECO:0000313" key="8">
    <source>
        <dbReference type="Proteomes" id="UP000054761"/>
    </source>
</evidence>
<reference evidence="7 8" key="1">
    <citation type="submission" date="2015-11" db="EMBL/GenBank/DDBJ databases">
        <title>Genomic analysis of 38 Legionella species identifies large and diverse effector repertoires.</title>
        <authorList>
            <person name="Burstein D."/>
            <person name="Amaro F."/>
            <person name="Zusman T."/>
            <person name="Lifshitz Z."/>
            <person name="Cohen O."/>
            <person name="Gilbert J.A."/>
            <person name="Pupko T."/>
            <person name="Shuman H.A."/>
            <person name="Segal G."/>
        </authorList>
    </citation>
    <scope>NUCLEOTIDE SEQUENCE [LARGE SCALE GENOMIC DNA]</scope>
    <source>
        <strain evidence="7 8">Bercovier 4</strain>
    </source>
</reference>
<dbReference type="GO" id="GO:0005886">
    <property type="term" value="C:plasma membrane"/>
    <property type="evidence" value="ECO:0007669"/>
    <property type="project" value="UniProtKB-SubCell"/>
</dbReference>
<dbReference type="AlphaFoldDB" id="A0A0W0WGR8"/>
<dbReference type="GO" id="GO:0015171">
    <property type="term" value="F:amino acid transmembrane transporter activity"/>
    <property type="evidence" value="ECO:0007669"/>
    <property type="project" value="TreeGrafter"/>
</dbReference>
<evidence type="ECO:0000256" key="4">
    <source>
        <dbReference type="ARBA" id="ARBA00022989"/>
    </source>
</evidence>
<feature type="transmembrane region" description="Helical" evidence="6">
    <location>
        <begin position="144"/>
        <end position="169"/>
    </location>
</feature>
<sequence>MIVYLNGLILGLSLIMALGPQNIFLIRQGARQNHAVLSVLICFCCDAILATASIIGLHQLIELHPLLKNWMTWLGAGFLALYGVSALKNALLQTTSSEEKRLCSHSRWQIILLAIGFSLLNPQAIIDTLIIIGSGSSQFPHHEMAFLLGVLTASFLWFSSLTLTTRYYSTILSQTMIWQKIEFVSGLLMIGMGIKLVLP</sequence>
<name>A0A0W0WGR8_9GAMM</name>
<evidence type="ECO:0000256" key="6">
    <source>
        <dbReference type="SAM" id="Phobius"/>
    </source>
</evidence>
<feature type="transmembrane region" description="Helical" evidence="6">
    <location>
        <begin position="37"/>
        <end position="58"/>
    </location>
</feature>
<dbReference type="PANTHER" id="PTHR30086:SF20">
    <property type="entry name" value="ARGININE EXPORTER PROTEIN ARGO-RELATED"/>
    <property type="match status" value="1"/>
</dbReference>
<protein>
    <submittedName>
        <fullName evidence="7">LysE family transporter</fullName>
    </submittedName>
</protein>
<keyword evidence="2" id="KW-1003">Cell membrane</keyword>
<dbReference type="PANTHER" id="PTHR30086">
    <property type="entry name" value="ARGININE EXPORTER PROTEIN ARGO"/>
    <property type="match status" value="1"/>
</dbReference>
<evidence type="ECO:0000256" key="3">
    <source>
        <dbReference type="ARBA" id="ARBA00022692"/>
    </source>
</evidence>
<keyword evidence="5 6" id="KW-0472">Membrane</keyword>
<proteinExistence type="predicted"/>
<evidence type="ECO:0000313" key="7">
    <source>
        <dbReference type="EMBL" id="KTD31530.1"/>
    </source>
</evidence>
<feature type="transmembrane region" description="Helical" evidence="6">
    <location>
        <begin position="181"/>
        <end position="198"/>
    </location>
</feature>
<feature type="transmembrane region" description="Helical" evidence="6">
    <location>
        <begin position="108"/>
        <end position="132"/>
    </location>
</feature>
<dbReference type="EMBL" id="LNYH01000021">
    <property type="protein sequence ID" value="KTD31530.1"/>
    <property type="molecule type" value="Genomic_DNA"/>
</dbReference>
<dbReference type="STRING" id="454.Lisr_0613"/>
<dbReference type="PATRIC" id="fig|454.4.peg.647"/>
<accession>A0A0W0WGR8</accession>
<feature type="transmembrane region" description="Helical" evidence="6">
    <location>
        <begin position="70"/>
        <end position="87"/>
    </location>
</feature>
<comment type="subcellular location">
    <subcellularLocation>
        <location evidence="1">Cell membrane</location>
        <topology evidence="1">Multi-pass membrane protein</topology>
    </subcellularLocation>
</comment>
<dbReference type="Proteomes" id="UP000054761">
    <property type="component" value="Unassembled WGS sequence"/>
</dbReference>
<keyword evidence="3 6" id="KW-0812">Transmembrane</keyword>
<dbReference type="RefSeq" id="WP_058500991.1">
    <property type="nucleotide sequence ID" value="NZ_CAAAJA010000006.1"/>
</dbReference>
<gene>
    <name evidence="7" type="ORF">Lisr_0613</name>
</gene>
<feature type="transmembrane region" description="Helical" evidence="6">
    <location>
        <begin position="6"/>
        <end position="25"/>
    </location>
</feature>
<organism evidence="7 8">
    <name type="scientific">Legionella israelensis</name>
    <dbReference type="NCBI Taxonomy" id="454"/>
    <lineage>
        <taxon>Bacteria</taxon>
        <taxon>Pseudomonadati</taxon>
        <taxon>Pseudomonadota</taxon>
        <taxon>Gammaproteobacteria</taxon>
        <taxon>Legionellales</taxon>
        <taxon>Legionellaceae</taxon>
        <taxon>Legionella</taxon>
    </lineage>
</organism>
<evidence type="ECO:0000256" key="2">
    <source>
        <dbReference type="ARBA" id="ARBA00022475"/>
    </source>
</evidence>
<dbReference type="OrthoDB" id="5638726at2"/>
<keyword evidence="8" id="KW-1185">Reference proteome</keyword>
<dbReference type="InterPro" id="IPR001123">
    <property type="entry name" value="LeuE-type"/>
</dbReference>
<dbReference type="Pfam" id="PF01810">
    <property type="entry name" value="LysE"/>
    <property type="match status" value="1"/>
</dbReference>
<evidence type="ECO:0000256" key="5">
    <source>
        <dbReference type="ARBA" id="ARBA00023136"/>
    </source>
</evidence>
<evidence type="ECO:0000256" key="1">
    <source>
        <dbReference type="ARBA" id="ARBA00004651"/>
    </source>
</evidence>
<keyword evidence="4 6" id="KW-1133">Transmembrane helix</keyword>
<comment type="caution">
    <text evidence="7">The sequence shown here is derived from an EMBL/GenBank/DDBJ whole genome shotgun (WGS) entry which is preliminary data.</text>
</comment>